<gene>
    <name evidence="2" type="ORF">F9P04_21105</name>
</gene>
<dbReference type="InterPro" id="IPR015331">
    <property type="entry name" value="P22_tailspike_C"/>
</dbReference>
<dbReference type="InterPro" id="IPR012332">
    <property type="entry name" value="Autotransporter_pectin_lyase_C"/>
</dbReference>
<accession>A0A3Y2NU09</accession>
<dbReference type="AlphaFoldDB" id="A0A3Y2NU09"/>
<dbReference type="InterPro" id="IPR011050">
    <property type="entry name" value="Pectin_lyase_fold/virulence"/>
</dbReference>
<evidence type="ECO:0000313" key="2">
    <source>
        <dbReference type="EMBL" id="EDB1764845.1"/>
    </source>
</evidence>
<comment type="caution">
    <text evidence="2">The sequence shown here is derived from an EMBL/GenBank/DDBJ whole genome shotgun (WGS) entry which is preliminary data.</text>
</comment>
<feature type="domain" description="P22 tailspike C-terminal" evidence="1">
    <location>
        <begin position="1"/>
        <end position="47"/>
    </location>
</feature>
<dbReference type="EMBL" id="AALMOY010000025">
    <property type="protein sequence ID" value="EDB1764845.1"/>
    <property type="molecule type" value="Genomic_DNA"/>
</dbReference>
<dbReference type="Pfam" id="PF09251">
    <property type="entry name" value="PhageP22-tail"/>
    <property type="match status" value="1"/>
</dbReference>
<dbReference type="Gene3D" id="2.160.20.20">
    <property type="match status" value="1"/>
</dbReference>
<evidence type="ECO:0000259" key="1">
    <source>
        <dbReference type="Pfam" id="PF09251"/>
    </source>
</evidence>
<name>A0A3Y2NU09_SALET</name>
<dbReference type="SUPFAM" id="SSF51126">
    <property type="entry name" value="Pectin lyase-like"/>
    <property type="match status" value="1"/>
</dbReference>
<sequence length="48" mass="5444">MYSLWDCFNLWANIGNEKDRLGDYSLSEYPVQQLPTNHLVDGLVAIGS</sequence>
<reference evidence="2" key="1">
    <citation type="submission" date="2019-10" db="EMBL/GenBank/DDBJ databases">
        <authorList>
            <person name="Ashton P.M."/>
            <person name="Dallman T."/>
            <person name="Nair S."/>
            <person name="De Pinna E."/>
            <person name="Peters T."/>
            <person name="Grant K."/>
        </authorList>
    </citation>
    <scope>NUCLEOTIDE SEQUENCE</scope>
    <source>
        <strain evidence="2">806281</strain>
    </source>
</reference>
<protein>
    <recommendedName>
        <fullName evidence="1">P22 tailspike C-terminal domain-containing protein</fullName>
    </recommendedName>
</protein>
<proteinExistence type="predicted"/>
<organism evidence="2">
    <name type="scientific">Salmonella enterica I</name>
    <dbReference type="NCBI Taxonomy" id="59201"/>
    <lineage>
        <taxon>Bacteria</taxon>
        <taxon>Pseudomonadati</taxon>
        <taxon>Pseudomonadota</taxon>
        <taxon>Gammaproteobacteria</taxon>
        <taxon>Enterobacterales</taxon>
        <taxon>Enterobacteriaceae</taxon>
        <taxon>Salmonella</taxon>
    </lineage>
</organism>